<dbReference type="EMBL" id="KN847319">
    <property type="protein sequence ID" value="KIW57094.1"/>
    <property type="molecule type" value="Genomic_DNA"/>
</dbReference>
<dbReference type="Gene3D" id="3.40.50.720">
    <property type="entry name" value="NAD(P)-binding Rossmann-like Domain"/>
    <property type="match status" value="1"/>
</dbReference>
<dbReference type="PANTHER" id="PTHR43157">
    <property type="entry name" value="PHOSPHATIDYLINOSITOL-GLYCAN BIOSYNTHESIS CLASS F PROTEIN-RELATED"/>
    <property type="match status" value="1"/>
</dbReference>
<dbReference type="InterPro" id="IPR002347">
    <property type="entry name" value="SDR_fam"/>
</dbReference>
<evidence type="ECO:0000313" key="2">
    <source>
        <dbReference type="EMBL" id="KIW57094.1"/>
    </source>
</evidence>
<dbReference type="GO" id="GO:0016491">
    <property type="term" value="F:oxidoreductase activity"/>
    <property type="evidence" value="ECO:0007669"/>
    <property type="project" value="UniProtKB-KW"/>
</dbReference>
<dbReference type="PANTHER" id="PTHR43157:SF67">
    <property type="entry name" value="DEHYDROGENASE_REDUCTASE FAMILY PROTEIN, PUTATIVE (AFU_ORTHOLOGUE AFUA_3G02580)-RELATED"/>
    <property type="match status" value="1"/>
</dbReference>
<dbReference type="Pfam" id="PF00106">
    <property type="entry name" value="adh_short"/>
    <property type="match status" value="1"/>
</dbReference>
<accession>A0A0D2FAP6</accession>
<keyword evidence="3" id="KW-1185">Reference proteome</keyword>
<dbReference type="OrthoDB" id="542013at2759"/>
<dbReference type="STRING" id="348802.A0A0D2FAP6"/>
<name>A0A0D2FAP6_9EURO</name>
<organism evidence="2 3">
    <name type="scientific">Exophiala xenobiotica</name>
    <dbReference type="NCBI Taxonomy" id="348802"/>
    <lineage>
        <taxon>Eukaryota</taxon>
        <taxon>Fungi</taxon>
        <taxon>Dikarya</taxon>
        <taxon>Ascomycota</taxon>
        <taxon>Pezizomycotina</taxon>
        <taxon>Eurotiomycetes</taxon>
        <taxon>Chaetothyriomycetidae</taxon>
        <taxon>Chaetothyriales</taxon>
        <taxon>Herpotrichiellaceae</taxon>
        <taxon>Exophiala</taxon>
    </lineage>
</organism>
<dbReference type="InterPro" id="IPR036291">
    <property type="entry name" value="NAD(P)-bd_dom_sf"/>
</dbReference>
<dbReference type="Proteomes" id="UP000054342">
    <property type="component" value="Unassembled WGS sequence"/>
</dbReference>
<gene>
    <name evidence="2" type="ORF">PV05_05693</name>
</gene>
<dbReference type="GeneID" id="25327601"/>
<dbReference type="AlphaFoldDB" id="A0A0D2FAP6"/>
<evidence type="ECO:0000313" key="3">
    <source>
        <dbReference type="Proteomes" id="UP000054342"/>
    </source>
</evidence>
<dbReference type="PRINTS" id="PR00081">
    <property type="entry name" value="GDHRDH"/>
</dbReference>
<dbReference type="SUPFAM" id="SSF51735">
    <property type="entry name" value="NAD(P)-binding Rossmann-fold domains"/>
    <property type="match status" value="1"/>
</dbReference>
<keyword evidence="1" id="KW-0560">Oxidoreductase</keyword>
<sequence length="318" mass="34522">MGFLWSQLFVRLPYPTTSFAGQTVIVTGSNTGLGKEAARHFARLGASKIILAVRNTKAGEAAKKDIEATTGCAASVIEVWPLDLSSYDSVKAFSSRASALPRIDVLLENAGIATMRFDLAEGHERTVTVNVISTFLLALLLLPKLKSTAKEFKTTPHLTIVSSEVHGWTKFPEWKEPNTFSALDDKAKTNFEERYPTSKLLEVLVIRAIASKMANSGVVLNYLNPGLCHSELAREAGLGLKIMKLLFARSTEVGSRTLVAAAAAGPESHGKYMTDAKVDDSHLSPFVRSDDGKAAAEKVWTELSEILENVRPGITKNF</sequence>
<reference evidence="2 3" key="1">
    <citation type="submission" date="2015-01" db="EMBL/GenBank/DDBJ databases">
        <title>The Genome Sequence of Exophiala xenobiotica CBS118157.</title>
        <authorList>
            <consortium name="The Broad Institute Genomics Platform"/>
            <person name="Cuomo C."/>
            <person name="de Hoog S."/>
            <person name="Gorbushina A."/>
            <person name="Stielow B."/>
            <person name="Teixiera M."/>
            <person name="Abouelleil A."/>
            <person name="Chapman S.B."/>
            <person name="Priest M."/>
            <person name="Young S.K."/>
            <person name="Wortman J."/>
            <person name="Nusbaum C."/>
            <person name="Birren B."/>
        </authorList>
    </citation>
    <scope>NUCLEOTIDE SEQUENCE [LARGE SCALE GENOMIC DNA]</scope>
    <source>
        <strain evidence="2 3">CBS 118157</strain>
    </source>
</reference>
<proteinExistence type="predicted"/>
<dbReference type="HOGENOM" id="CLU_010194_44_4_1"/>
<protein>
    <submittedName>
        <fullName evidence="2">Uncharacterized protein</fullName>
    </submittedName>
</protein>
<evidence type="ECO:0000256" key="1">
    <source>
        <dbReference type="ARBA" id="ARBA00023002"/>
    </source>
</evidence>
<dbReference type="RefSeq" id="XP_013317678.1">
    <property type="nucleotide sequence ID" value="XM_013462224.1"/>
</dbReference>